<accession>A0A9D1IDN1</accession>
<evidence type="ECO:0000313" key="1">
    <source>
        <dbReference type="EMBL" id="HIU34237.1"/>
    </source>
</evidence>
<dbReference type="NCBIfam" id="TIGR00277">
    <property type="entry name" value="HDIG"/>
    <property type="match status" value="1"/>
</dbReference>
<comment type="caution">
    <text evidence="1">The sequence shown here is derived from an EMBL/GenBank/DDBJ whole genome shotgun (WGS) entry which is preliminary data.</text>
</comment>
<dbReference type="Proteomes" id="UP000824072">
    <property type="component" value="Unassembled WGS sequence"/>
</dbReference>
<reference evidence="1" key="2">
    <citation type="journal article" date="2021" name="PeerJ">
        <title>Extensive microbial diversity within the chicken gut microbiome revealed by metagenomics and culture.</title>
        <authorList>
            <person name="Gilroy R."/>
            <person name="Ravi A."/>
            <person name="Getino M."/>
            <person name="Pursley I."/>
            <person name="Horton D.L."/>
            <person name="Alikhan N.F."/>
            <person name="Baker D."/>
            <person name="Gharbi K."/>
            <person name="Hall N."/>
            <person name="Watson M."/>
            <person name="Adriaenssens E.M."/>
            <person name="Foster-Nyarko E."/>
            <person name="Jarju S."/>
            <person name="Secka A."/>
            <person name="Antonio M."/>
            <person name="Oren A."/>
            <person name="Chaudhuri R.R."/>
            <person name="La Ragione R."/>
            <person name="Hildebrand F."/>
            <person name="Pallen M.J."/>
        </authorList>
    </citation>
    <scope>NUCLEOTIDE SEQUENCE</scope>
    <source>
        <strain evidence="1">ChiHcec3-11533</strain>
    </source>
</reference>
<name>A0A9D1IDN1_9FIRM</name>
<dbReference type="PANTHER" id="PTHR38659:SF2">
    <property type="entry name" value="HDIG DOMAIN PROTEIN"/>
    <property type="match status" value="1"/>
</dbReference>
<sequence length="185" mass="20669">MIPSREQAWTLLTQYNQDAHLLNHAKAVEGVMRHFARLAGEDEELWGVVGLLHDLDYEKYPQEHCKKTLEILDQAGVDAVVSRGCASHGHGVCIDLPPESRMEKTLFTIDELTGLITAVAIMRPSKSVMDLELKSVKKKYKTRAFAAGVDRDLIEKGAQMLEMPLDTVIEETILGMREVAQEIGL</sequence>
<organism evidence="1 2">
    <name type="scientific">Candidatus Pullichristensenella excrementigallinarum</name>
    <dbReference type="NCBI Taxonomy" id="2840907"/>
    <lineage>
        <taxon>Bacteria</taxon>
        <taxon>Bacillati</taxon>
        <taxon>Bacillota</taxon>
        <taxon>Clostridia</taxon>
        <taxon>Candidatus Pullichristensenella</taxon>
    </lineage>
</organism>
<dbReference type="SUPFAM" id="SSF109604">
    <property type="entry name" value="HD-domain/PDEase-like"/>
    <property type="match status" value="1"/>
</dbReference>
<reference evidence="1" key="1">
    <citation type="submission" date="2020-10" db="EMBL/GenBank/DDBJ databases">
        <authorList>
            <person name="Gilroy R."/>
        </authorList>
    </citation>
    <scope>NUCLEOTIDE SEQUENCE</scope>
    <source>
        <strain evidence="1">ChiHcec3-11533</strain>
    </source>
</reference>
<proteinExistence type="predicted"/>
<gene>
    <name evidence="1" type="ORF">IAB02_06705</name>
</gene>
<dbReference type="PANTHER" id="PTHR38659">
    <property type="entry name" value="METAL-DEPENDENT PHOSPHOHYDROLASE"/>
    <property type="match status" value="1"/>
</dbReference>
<dbReference type="AlphaFoldDB" id="A0A9D1IDN1"/>
<dbReference type="Gene3D" id="1.10.3210.10">
    <property type="entry name" value="Hypothetical protein af1432"/>
    <property type="match status" value="1"/>
</dbReference>
<protein>
    <submittedName>
        <fullName evidence="1">HDIG domain-containing protein</fullName>
    </submittedName>
</protein>
<dbReference type="EMBL" id="DVMU01000151">
    <property type="protein sequence ID" value="HIU34237.1"/>
    <property type="molecule type" value="Genomic_DNA"/>
</dbReference>
<dbReference type="InterPro" id="IPR006675">
    <property type="entry name" value="HDIG_dom"/>
</dbReference>
<evidence type="ECO:0000313" key="2">
    <source>
        <dbReference type="Proteomes" id="UP000824072"/>
    </source>
</evidence>